<feature type="transmembrane region" description="Helical" evidence="1">
    <location>
        <begin position="123"/>
        <end position="147"/>
    </location>
</feature>
<keyword evidence="1" id="KW-0812">Transmembrane</keyword>
<feature type="transmembrane region" description="Helical" evidence="1">
    <location>
        <begin position="159"/>
        <end position="180"/>
    </location>
</feature>
<name>A0ABN2RTK5_9ACTN</name>
<keyword evidence="1" id="KW-1133">Transmembrane helix</keyword>
<dbReference type="EMBL" id="BAAAPB010000005">
    <property type="protein sequence ID" value="GAA1974668.1"/>
    <property type="molecule type" value="Genomic_DNA"/>
</dbReference>
<dbReference type="RefSeq" id="WP_344047943.1">
    <property type="nucleotide sequence ID" value="NZ_BAAAPB010000005.1"/>
</dbReference>
<evidence type="ECO:0000313" key="3">
    <source>
        <dbReference type="Proteomes" id="UP001500571"/>
    </source>
</evidence>
<dbReference type="Proteomes" id="UP001500571">
    <property type="component" value="Unassembled WGS sequence"/>
</dbReference>
<feature type="transmembrane region" description="Helical" evidence="1">
    <location>
        <begin position="186"/>
        <end position="208"/>
    </location>
</feature>
<accession>A0ABN2RTK5</accession>
<feature type="transmembrane region" description="Helical" evidence="1">
    <location>
        <begin position="83"/>
        <end position="103"/>
    </location>
</feature>
<feature type="transmembrane region" description="Helical" evidence="1">
    <location>
        <begin position="50"/>
        <end position="71"/>
    </location>
</feature>
<keyword evidence="1" id="KW-0472">Membrane</keyword>
<evidence type="ECO:0000313" key="2">
    <source>
        <dbReference type="EMBL" id="GAA1974668.1"/>
    </source>
</evidence>
<protein>
    <submittedName>
        <fullName evidence="2">Uncharacterized protein</fullName>
    </submittedName>
</protein>
<feature type="transmembrane region" description="Helical" evidence="1">
    <location>
        <begin position="21"/>
        <end position="44"/>
    </location>
</feature>
<gene>
    <name evidence="2" type="ORF">GCM10009798_39880</name>
</gene>
<sequence length="218" mass="22044">MNERPRRRAGTDVVASHLGRRWIRACAIAETIGMTAAAAASVAARHLESGPAALSLVVVGGLVEGTALGSLQGRVLAARWGRPVWRGWLVVTVIIAGLGWAAASAPGTLADDGDGGDQPALVLVLAGAAALGATMGAVLGAAQAAVLRRTTAVPHPWRWIGTSAAGWAVAMPVIFLGATIPAADWPAVAVLAMGPPTGLIAGTALGVVTRRVVDELRR</sequence>
<evidence type="ECO:0000256" key="1">
    <source>
        <dbReference type="SAM" id="Phobius"/>
    </source>
</evidence>
<proteinExistence type="predicted"/>
<keyword evidence="3" id="KW-1185">Reference proteome</keyword>
<organism evidence="2 3">
    <name type="scientific">Nocardioides panacihumi</name>
    <dbReference type="NCBI Taxonomy" id="400774"/>
    <lineage>
        <taxon>Bacteria</taxon>
        <taxon>Bacillati</taxon>
        <taxon>Actinomycetota</taxon>
        <taxon>Actinomycetes</taxon>
        <taxon>Propionibacteriales</taxon>
        <taxon>Nocardioidaceae</taxon>
        <taxon>Nocardioides</taxon>
    </lineage>
</organism>
<comment type="caution">
    <text evidence="2">The sequence shown here is derived from an EMBL/GenBank/DDBJ whole genome shotgun (WGS) entry which is preliminary data.</text>
</comment>
<reference evidence="3" key="1">
    <citation type="journal article" date="2019" name="Int. J. Syst. Evol. Microbiol.">
        <title>The Global Catalogue of Microorganisms (GCM) 10K type strain sequencing project: providing services to taxonomists for standard genome sequencing and annotation.</title>
        <authorList>
            <consortium name="The Broad Institute Genomics Platform"/>
            <consortium name="The Broad Institute Genome Sequencing Center for Infectious Disease"/>
            <person name="Wu L."/>
            <person name="Ma J."/>
        </authorList>
    </citation>
    <scope>NUCLEOTIDE SEQUENCE [LARGE SCALE GENOMIC DNA]</scope>
    <source>
        <strain evidence="3">JCM 15309</strain>
    </source>
</reference>